<name>A0ABU0SUV8_9ACTN</name>
<protein>
    <recommendedName>
        <fullName evidence="4">Core-binding (CB) domain-containing protein</fullName>
    </recommendedName>
</protein>
<evidence type="ECO:0000313" key="3">
    <source>
        <dbReference type="Proteomes" id="UP001230328"/>
    </source>
</evidence>
<evidence type="ECO:0008006" key="4">
    <source>
        <dbReference type="Google" id="ProtNLM"/>
    </source>
</evidence>
<proteinExistence type="predicted"/>
<dbReference type="Proteomes" id="UP001230328">
    <property type="component" value="Unassembled WGS sequence"/>
</dbReference>
<comment type="caution">
    <text evidence="2">The sequence shown here is derived from an EMBL/GenBank/DDBJ whole genome shotgun (WGS) entry which is preliminary data.</text>
</comment>
<dbReference type="RefSeq" id="WP_307522639.1">
    <property type="nucleotide sequence ID" value="NZ_JAUSZI010000002.1"/>
</dbReference>
<keyword evidence="3" id="KW-1185">Reference proteome</keyword>
<dbReference type="Gene3D" id="3.40.50.1820">
    <property type="entry name" value="alpha/beta hydrolase"/>
    <property type="match status" value="1"/>
</dbReference>
<dbReference type="InterPro" id="IPR029058">
    <property type="entry name" value="AB_hydrolase_fold"/>
</dbReference>
<evidence type="ECO:0000313" key="2">
    <source>
        <dbReference type="EMBL" id="MDQ1027297.1"/>
    </source>
</evidence>
<feature type="compositionally biased region" description="Polar residues" evidence="1">
    <location>
        <begin position="13"/>
        <end position="27"/>
    </location>
</feature>
<dbReference type="EMBL" id="JAUSZI010000002">
    <property type="protein sequence ID" value="MDQ1027297.1"/>
    <property type="molecule type" value="Genomic_DNA"/>
</dbReference>
<organism evidence="2 3">
    <name type="scientific">Streptomyces umbrinus</name>
    <dbReference type="NCBI Taxonomy" id="67370"/>
    <lineage>
        <taxon>Bacteria</taxon>
        <taxon>Bacillati</taxon>
        <taxon>Actinomycetota</taxon>
        <taxon>Actinomycetes</taxon>
        <taxon>Kitasatosporales</taxon>
        <taxon>Streptomycetaceae</taxon>
        <taxon>Streptomyces</taxon>
        <taxon>Streptomyces phaeochromogenes group</taxon>
    </lineage>
</organism>
<feature type="region of interest" description="Disordered" evidence="1">
    <location>
        <begin position="1"/>
        <end position="27"/>
    </location>
</feature>
<reference evidence="2 3" key="1">
    <citation type="submission" date="2023-07" db="EMBL/GenBank/DDBJ databases">
        <title>Comparative genomics of wheat-associated soil bacteria to identify genetic determinants of phenazine resistance.</title>
        <authorList>
            <person name="Mouncey N."/>
        </authorList>
    </citation>
    <scope>NUCLEOTIDE SEQUENCE [LARGE SCALE GENOMIC DNA]</scope>
    <source>
        <strain evidence="2 3">V2I4</strain>
    </source>
</reference>
<evidence type="ECO:0000256" key="1">
    <source>
        <dbReference type="SAM" id="MobiDB-lite"/>
    </source>
</evidence>
<gene>
    <name evidence="2" type="ORF">QF035_004879</name>
</gene>
<accession>A0ABU0SUV8</accession>
<sequence length="138" mass="15038">MGWRAGGVRRGHSTSNTPAWRTSGAGATTRWSAAHRVDQTISRELKAAYGDHLASLGLRAKGFGRLTARNLDEYLLKTHLEPSATRYLAALPDVDRAACLAANTFIKWIAEVSGQSRGVRLDVPHRLDVDLHRGAPDP</sequence>